<dbReference type="InterPro" id="IPR011623">
    <property type="entry name" value="7TMR_DISM_rcpt_extracell_dom1"/>
</dbReference>
<evidence type="ECO:0000313" key="9">
    <source>
        <dbReference type="Proteomes" id="UP001269819"/>
    </source>
</evidence>
<feature type="transmembrane region" description="Helical" evidence="5">
    <location>
        <begin position="279"/>
        <end position="298"/>
    </location>
</feature>
<keyword evidence="5" id="KW-1133">Transmembrane helix</keyword>
<feature type="domain" description="GGDEF" evidence="7">
    <location>
        <begin position="478"/>
        <end position="613"/>
    </location>
</feature>
<evidence type="ECO:0000256" key="2">
    <source>
        <dbReference type="ARBA" id="ARBA00034247"/>
    </source>
</evidence>
<name>A0ABU3VSF7_9GAMM</name>
<evidence type="ECO:0000256" key="6">
    <source>
        <dbReference type="SAM" id="SignalP"/>
    </source>
</evidence>
<organism evidence="8 9">
    <name type="scientific">Marinobacter xestospongiae</name>
    <dbReference type="NCBI Taxonomy" id="994319"/>
    <lineage>
        <taxon>Bacteria</taxon>
        <taxon>Pseudomonadati</taxon>
        <taxon>Pseudomonadota</taxon>
        <taxon>Gammaproteobacteria</taxon>
        <taxon>Pseudomonadales</taxon>
        <taxon>Marinobacteraceae</taxon>
        <taxon>Marinobacter</taxon>
    </lineage>
</organism>
<feature type="transmembrane region" description="Helical" evidence="5">
    <location>
        <begin position="211"/>
        <end position="228"/>
    </location>
</feature>
<dbReference type="EMBL" id="JAWIIJ010000001">
    <property type="protein sequence ID" value="MDV2077199.1"/>
    <property type="molecule type" value="Genomic_DNA"/>
</dbReference>
<evidence type="ECO:0000256" key="3">
    <source>
        <dbReference type="SAM" id="Coils"/>
    </source>
</evidence>
<evidence type="ECO:0000256" key="4">
    <source>
        <dbReference type="SAM" id="MobiDB-lite"/>
    </source>
</evidence>
<comment type="catalytic activity">
    <reaction evidence="2">
        <text>2 GTP = 3',3'-c-di-GMP + 2 diphosphate</text>
        <dbReference type="Rhea" id="RHEA:24898"/>
        <dbReference type="ChEBI" id="CHEBI:33019"/>
        <dbReference type="ChEBI" id="CHEBI:37565"/>
        <dbReference type="ChEBI" id="CHEBI:58805"/>
        <dbReference type="EC" id="2.7.7.65"/>
    </reaction>
</comment>
<dbReference type="NCBIfam" id="TIGR00254">
    <property type="entry name" value="GGDEF"/>
    <property type="match status" value="1"/>
</dbReference>
<keyword evidence="6" id="KW-0732">Signal</keyword>
<keyword evidence="3" id="KW-0175">Coiled coil</keyword>
<dbReference type="GO" id="GO:0052621">
    <property type="term" value="F:diguanylate cyclase activity"/>
    <property type="evidence" value="ECO:0007669"/>
    <property type="project" value="UniProtKB-EC"/>
</dbReference>
<dbReference type="SMART" id="SM00267">
    <property type="entry name" value="GGDEF"/>
    <property type="match status" value="1"/>
</dbReference>
<feature type="transmembrane region" description="Helical" evidence="5">
    <location>
        <begin position="335"/>
        <end position="355"/>
    </location>
</feature>
<dbReference type="Pfam" id="PF07696">
    <property type="entry name" value="7TMR-DISMED2"/>
    <property type="match status" value="1"/>
</dbReference>
<protein>
    <recommendedName>
        <fullName evidence="1">diguanylate cyclase</fullName>
        <ecNumber evidence="1">2.7.7.65</ecNumber>
    </recommendedName>
</protein>
<keyword evidence="8" id="KW-0548">Nucleotidyltransferase</keyword>
<feature type="transmembrane region" description="Helical" evidence="5">
    <location>
        <begin position="304"/>
        <end position="323"/>
    </location>
</feature>
<feature type="transmembrane region" description="Helical" evidence="5">
    <location>
        <begin position="367"/>
        <end position="384"/>
    </location>
</feature>
<gene>
    <name evidence="8" type="ORF">RYS15_00820</name>
</gene>
<dbReference type="InterPro" id="IPR029787">
    <property type="entry name" value="Nucleotide_cyclase"/>
</dbReference>
<dbReference type="InterPro" id="IPR011622">
    <property type="entry name" value="7TMR_DISM_rcpt_extracell_dom2"/>
</dbReference>
<reference evidence="8 9" key="1">
    <citation type="submission" date="2023-10" db="EMBL/GenBank/DDBJ databases">
        <title>Characteristics and mechanism of a salt-tolerant marine origin heterotrophic nitrifying- aerobic denitrifying bacteria Marinobacter xestospongiae HN1.</title>
        <authorList>
            <person name="Qi R."/>
        </authorList>
    </citation>
    <scope>NUCLEOTIDE SEQUENCE [LARGE SCALE GENOMIC DNA]</scope>
    <source>
        <strain evidence="8 9">HN1</strain>
    </source>
</reference>
<dbReference type="PANTHER" id="PTHR45138">
    <property type="entry name" value="REGULATORY COMPONENTS OF SENSORY TRANSDUCTION SYSTEM"/>
    <property type="match status" value="1"/>
</dbReference>
<evidence type="ECO:0000256" key="5">
    <source>
        <dbReference type="SAM" id="Phobius"/>
    </source>
</evidence>
<sequence length="625" mass="70994">MRFLTLITVLVWLLVTTGAHADTLTWSDQDRRVDLTRYLDYLIEPPDGLGIEQIRALPPSAWMDNHAESINFGYGEEVFWFRLTIHPGLQAHTPLLEIAYPVLDRIDAFLVREGRAVEHQVLGDKLPFDQRPVHHRNFLLPLALAAEEPMQLYLRVETTSSMQVPMTLWDEAAFHASDQAGSIAEGLYFGIILVMILYNLFVYLAVGERSFLYYVGYITAMPLFLASLRGLSFQYLWPEATWWNDQAIVAFLNLVIVFGAVFTMRFLTVVPRTHPRLSVVTIAAIAMAGLLVVASVLLPYRMLIVPTITLATLTCSLMLFLGVYRWWRRDTAARYYTGAWVFMLSGGIVLALSKFTMLPRNVFTENATQLGSALGVILLSIALADRLNREKRAAFQAQQRLLREERKVRLTQERSLRIQQQANAQLEERVQERTRDLERLNAQLLELSSTDALTGLKNRAHFDSAFQSACVRAYRFRQPLSVLVVDIDHFKQFNDSYGHLVGDDCLQSVAEQIRQIVTRPQDLAARYGGEEFVVLLPDTPEVGAVRVAERIRKVVEQAEFRVSDDRIRLSVSIGVATLVPDHAEQTKELFERADAALYRAKAQGRNRVQVERPPQADPVVTPIKR</sequence>
<feature type="transmembrane region" description="Helical" evidence="5">
    <location>
        <begin position="248"/>
        <end position="267"/>
    </location>
</feature>
<dbReference type="Gene3D" id="2.60.40.2380">
    <property type="match status" value="1"/>
</dbReference>
<dbReference type="PANTHER" id="PTHR45138:SF9">
    <property type="entry name" value="DIGUANYLATE CYCLASE DGCM-RELATED"/>
    <property type="match status" value="1"/>
</dbReference>
<evidence type="ECO:0000313" key="8">
    <source>
        <dbReference type="EMBL" id="MDV2077199.1"/>
    </source>
</evidence>
<feature type="transmembrane region" description="Helical" evidence="5">
    <location>
        <begin position="187"/>
        <end position="206"/>
    </location>
</feature>
<dbReference type="Proteomes" id="UP001269819">
    <property type="component" value="Unassembled WGS sequence"/>
</dbReference>
<accession>A0ABU3VSF7</accession>
<dbReference type="Pfam" id="PF00990">
    <property type="entry name" value="GGDEF"/>
    <property type="match status" value="1"/>
</dbReference>
<feature type="coiled-coil region" evidence="3">
    <location>
        <begin position="384"/>
        <end position="450"/>
    </location>
</feature>
<dbReference type="SUPFAM" id="SSF55073">
    <property type="entry name" value="Nucleotide cyclase"/>
    <property type="match status" value="1"/>
</dbReference>
<evidence type="ECO:0000256" key="1">
    <source>
        <dbReference type="ARBA" id="ARBA00012528"/>
    </source>
</evidence>
<feature type="signal peptide" evidence="6">
    <location>
        <begin position="1"/>
        <end position="21"/>
    </location>
</feature>
<dbReference type="PROSITE" id="PS50887">
    <property type="entry name" value="GGDEF"/>
    <property type="match status" value="1"/>
</dbReference>
<dbReference type="Pfam" id="PF07695">
    <property type="entry name" value="7TMR-DISM_7TM"/>
    <property type="match status" value="1"/>
</dbReference>
<feature type="region of interest" description="Disordered" evidence="4">
    <location>
        <begin position="606"/>
        <end position="625"/>
    </location>
</feature>
<dbReference type="InterPro" id="IPR050469">
    <property type="entry name" value="Diguanylate_Cyclase"/>
</dbReference>
<dbReference type="EC" id="2.7.7.65" evidence="1"/>
<keyword evidence="5" id="KW-0472">Membrane</keyword>
<keyword evidence="5" id="KW-0812">Transmembrane</keyword>
<keyword evidence="8" id="KW-0808">Transferase</keyword>
<dbReference type="InterPro" id="IPR000160">
    <property type="entry name" value="GGDEF_dom"/>
</dbReference>
<comment type="caution">
    <text evidence="8">The sequence shown here is derived from an EMBL/GenBank/DDBJ whole genome shotgun (WGS) entry which is preliminary data.</text>
</comment>
<dbReference type="InterPro" id="IPR043128">
    <property type="entry name" value="Rev_trsase/Diguanyl_cyclase"/>
</dbReference>
<proteinExistence type="predicted"/>
<dbReference type="RefSeq" id="WP_316972196.1">
    <property type="nucleotide sequence ID" value="NZ_JAWIIJ010000001.1"/>
</dbReference>
<keyword evidence="9" id="KW-1185">Reference proteome</keyword>
<dbReference type="Gene3D" id="3.30.70.270">
    <property type="match status" value="1"/>
</dbReference>
<dbReference type="CDD" id="cd01949">
    <property type="entry name" value="GGDEF"/>
    <property type="match status" value="1"/>
</dbReference>
<evidence type="ECO:0000259" key="7">
    <source>
        <dbReference type="PROSITE" id="PS50887"/>
    </source>
</evidence>
<feature type="chain" id="PRO_5045608763" description="diguanylate cyclase" evidence="6">
    <location>
        <begin position="22"/>
        <end position="625"/>
    </location>
</feature>